<dbReference type="GO" id="GO:0005886">
    <property type="term" value="C:plasma membrane"/>
    <property type="evidence" value="ECO:0007669"/>
    <property type="project" value="UniProtKB-SubCell"/>
</dbReference>
<feature type="transmembrane region" description="Helical" evidence="1">
    <location>
        <begin position="211"/>
        <end position="232"/>
    </location>
</feature>
<keyword evidence="1" id="KW-0812">Transmembrane</keyword>
<dbReference type="AlphaFoldDB" id="A0A0F9LMC4"/>
<evidence type="ECO:0000313" key="2">
    <source>
        <dbReference type="EMBL" id="KKM96209.1"/>
    </source>
</evidence>
<protein>
    <recommendedName>
        <fullName evidence="3">ABC-2 type transporter domain-containing protein</fullName>
    </recommendedName>
</protein>
<name>A0A0F9LMC4_9ZZZZ</name>
<dbReference type="EMBL" id="LAZR01005910">
    <property type="protein sequence ID" value="KKM96209.1"/>
    <property type="molecule type" value="Genomic_DNA"/>
</dbReference>
<keyword evidence="1" id="KW-0472">Membrane</keyword>
<feature type="transmembrane region" description="Helical" evidence="1">
    <location>
        <begin position="134"/>
        <end position="162"/>
    </location>
</feature>
<dbReference type="GO" id="GO:0140359">
    <property type="term" value="F:ABC-type transporter activity"/>
    <property type="evidence" value="ECO:0007669"/>
    <property type="project" value="InterPro"/>
</dbReference>
<dbReference type="PANTHER" id="PTHR43471:SF1">
    <property type="entry name" value="ABC TRANSPORTER PERMEASE PROTEIN NOSY-RELATED"/>
    <property type="match status" value="1"/>
</dbReference>
<organism evidence="2">
    <name type="scientific">marine sediment metagenome</name>
    <dbReference type="NCBI Taxonomy" id="412755"/>
    <lineage>
        <taxon>unclassified sequences</taxon>
        <taxon>metagenomes</taxon>
        <taxon>ecological metagenomes</taxon>
    </lineage>
</organism>
<feature type="transmembrane region" description="Helical" evidence="1">
    <location>
        <begin position="72"/>
        <end position="94"/>
    </location>
</feature>
<comment type="caution">
    <text evidence="2">The sequence shown here is derived from an EMBL/GenBank/DDBJ whole genome shotgun (WGS) entry which is preliminary data.</text>
</comment>
<proteinExistence type="predicted"/>
<sequence>MEFKNSIRIIKKDWKTSIKRKEILAPMILLPLIFTILIPLTMLILVLFDPEEFSTAFGYNDVSSLLGIPTHYNMYLVGATMMIKMFILPMFLFIPGLLPSLISSDSFAGEKERKTMESLALLPMTKTELILGKILVSFIPTIIISFLCFGGTGIIVNLILISHLEGNLLFFTDLTTILIGFLLSPLLALLNIQISVIISSRSKDLKSAQSIAGALVTPLIAIIFVQMFNPLFLSIPTVLILSAIIAIFCLIFINIANRLLDIEKLILML</sequence>
<feature type="transmembrane region" description="Helical" evidence="1">
    <location>
        <begin position="23"/>
        <end position="48"/>
    </location>
</feature>
<accession>A0A0F9LMC4</accession>
<feature type="transmembrane region" description="Helical" evidence="1">
    <location>
        <begin position="168"/>
        <end position="190"/>
    </location>
</feature>
<dbReference type="PANTHER" id="PTHR43471">
    <property type="entry name" value="ABC TRANSPORTER PERMEASE"/>
    <property type="match status" value="1"/>
</dbReference>
<keyword evidence="1" id="KW-1133">Transmembrane helix</keyword>
<evidence type="ECO:0000256" key="1">
    <source>
        <dbReference type="SAM" id="Phobius"/>
    </source>
</evidence>
<reference evidence="2" key="1">
    <citation type="journal article" date="2015" name="Nature">
        <title>Complex archaea that bridge the gap between prokaryotes and eukaryotes.</title>
        <authorList>
            <person name="Spang A."/>
            <person name="Saw J.H."/>
            <person name="Jorgensen S.L."/>
            <person name="Zaremba-Niedzwiedzka K."/>
            <person name="Martijn J."/>
            <person name="Lind A.E."/>
            <person name="van Eijk R."/>
            <person name="Schleper C."/>
            <person name="Guy L."/>
            <person name="Ettema T.J."/>
        </authorList>
    </citation>
    <scope>NUCLEOTIDE SEQUENCE</scope>
</reference>
<dbReference type="Pfam" id="PF12679">
    <property type="entry name" value="ABC2_membrane_2"/>
    <property type="match status" value="1"/>
</dbReference>
<gene>
    <name evidence="2" type="ORF">LCGC14_1180410</name>
</gene>
<feature type="transmembrane region" description="Helical" evidence="1">
    <location>
        <begin position="238"/>
        <end position="260"/>
    </location>
</feature>
<evidence type="ECO:0008006" key="3">
    <source>
        <dbReference type="Google" id="ProtNLM"/>
    </source>
</evidence>